<dbReference type="InterPro" id="IPR050624">
    <property type="entry name" value="HTH-type_Tx_Regulator"/>
</dbReference>
<dbReference type="InterPro" id="IPR041483">
    <property type="entry name" value="TetR_C_34"/>
</dbReference>
<dbReference type="Gene3D" id="1.10.357.10">
    <property type="entry name" value="Tetracycline Repressor, domain 2"/>
    <property type="match status" value="1"/>
</dbReference>
<dbReference type="PANTHER" id="PTHR43479">
    <property type="entry name" value="ACREF/ENVCD OPERON REPRESSOR-RELATED"/>
    <property type="match status" value="1"/>
</dbReference>
<evidence type="ECO:0000313" key="4">
    <source>
        <dbReference type="EMBL" id="GGO01043.1"/>
    </source>
</evidence>
<reference evidence="5" key="1">
    <citation type="journal article" date="2019" name="Int. J. Syst. Evol. Microbiol.">
        <title>The Global Catalogue of Microorganisms (GCM) 10K type strain sequencing project: providing services to taxonomists for standard genome sequencing and annotation.</title>
        <authorList>
            <consortium name="The Broad Institute Genomics Platform"/>
            <consortium name="The Broad Institute Genome Sequencing Center for Infectious Disease"/>
            <person name="Wu L."/>
            <person name="Ma J."/>
        </authorList>
    </citation>
    <scope>NUCLEOTIDE SEQUENCE [LARGE SCALE GENOMIC DNA]</scope>
    <source>
        <strain evidence="5">CGMCC 1.6964</strain>
    </source>
</reference>
<gene>
    <name evidence="4" type="ORF">GCM10010969_22890</name>
</gene>
<protein>
    <submittedName>
        <fullName evidence="4">TetR family transcriptional regulator</fullName>
    </submittedName>
</protein>
<name>A0ABQ2L4W5_9BACL</name>
<dbReference type="Proteomes" id="UP000606653">
    <property type="component" value="Unassembled WGS sequence"/>
</dbReference>
<proteinExistence type="predicted"/>
<dbReference type="Pfam" id="PF17929">
    <property type="entry name" value="TetR_C_34"/>
    <property type="match status" value="1"/>
</dbReference>
<dbReference type="InterPro" id="IPR009057">
    <property type="entry name" value="Homeodomain-like_sf"/>
</dbReference>
<sequence>MEFERVRTEEQRKIRVQQIKDAAVKLFDTEPFHEIDLTRIAKETSFTRGNLYKYVSSKEEIYLLVIEDEMYDYVDDLKKTFSSNPTPDMENFAEKWAQTTNRHHRMLKLLSMLATIIEQNVSLEKLVHFKQQLALIMAKMSEVVKVAFPSWHEATLSQFVQMQTYYASGLFPAVTPSPLQREAHEKADVQIDLPDFESGFAEFIASIASYLNTKNAAGTKSNV</sequence>
<evidence type="ECO:0000256" key="2">
    <source>
        <dbReference type="PROSITE-ProRule" id="PRU00335"/>
    </source>
</evidence>
<evidence type="ECO:0000259" key="3">
    <source>
        <dbReference type="PROSITE" id="PS50977"/>
    </source>
</evidence>
<feature type="DNA-binding region" description="H-T-H motif" evidence="2">
    <location>
        <begin position="36"/>
        <end position="55"/>
    </location>
</feature>
<dbReference type="PROSITE" id="PS50977">
    <property type="entry name" value="HTH_TETR_2"/>
    <property type="match status" value="1"/>
</dbReference>
<keyword evidence="5" id="KW-1185">Reference proteome</keyword>
<dbReference type="InterPro" id="IPR001647">
    <property type="entry name" value="HTH_TetR"/>
</dbReference>
<accession>A0ABQ2L4W5</accession>
<dbReference type="EMBL" id="BMLN01000006">
    <property type="protein sequence ID" value="GGO01043.1"/>
    <property type="molecule type" value="Genomic_DNA"/>
</dbReference>
<comment type="caution">
    <text evidence="4">The sequence shown here is derived from an EMBL/GenBank/DDBJ whole genome shotgun (WGS) entry which is preliminary data.</text>
</comment>
<organism evidence="4 5">
    <name type="scientific">Saccharibacillus kuerlensis</name>
    <dbReference type="NCBI Taxonomy" id="459527"/>
    <lineage>
        <taxon>Bacteria</taxon>
        <taxon>Bacillati</taxon>
        <taxon>Bacillota</taxon>
        <taxon>Bacilli</taxon>
        <taxon>Bacillales</taxon>
        <taxon>Paenibacillaceae</taxon>
        <taxon>Saccharibacillus</taxon>
    </lineage>
</organism>
<dbReference type="PANTHER" id="PTHR43479:SF11">
    <property type="entry name" value="ACREF_ENVCD OPERON REPRESSOR-RELATED"/>
    <property type="match status" value="1"/>
</dbReference>
<dbReference type="Pfam" id="PF00440">
    <property type="entry name" value="TetR_N"/>
    <property type="match status" value="1"/>
</dbReference>
<dbReference type="RefSeq" id="WP_018978748.1">
    <property type="nucleotide sequence ID" value="NZ_BMLN01000006.1"/>
</dbReference>
<evidence type="ECO:0000313" key="5">
    <source>
        <dbReference type="Proteomes" id="UP000606653"/>
    </source>
</evidence>
<feature type="domain" description="HTH tetR-type" evidence="3">
    <location>
        <begin position="13"/>
        <end position="73"/>
    </location>
</feature>
<evidence type="ECO:0000256" key="1">
    <source>
        <dbReference type="ARBA" id="ARBA00023125"/>
    </source>
</evidence>
<dbReference type="SUPFAM" id="SSF46689">
    <property type="entry name" value="Homeodomain-like"/>
    <property type="match status" value="1"/>
</dbReference>
<keyword evidence="1 2" id="KW-0238">DNA-binding</keyword>